<name>A0AAN7ZVV0_ELEMC</name>
<dbReference type="AlphaFoldDB" id="A0AAN7ZVV0"/>
<keyword evidence="2" id="KW-1185">Reference proteome</keyword>
<dbReference type="EMBL" id="JAUZQC010000025">
    <property type="protein sequence ID" value="KAK5848681.1"/>
    <property type="molecule type" value="Genomic_DNA"/>
</dbReference>
<sequence length="104" mass="11265">MDAILNPHVPVLAVFSDGQNDLMQDHILGSQSLEAPLRSLPSRAHKAYRTMWCPGAFDVPKTPALVHTGVEQIAAMRSSKYHPQRKEGGLPSICKAGGGYPCIE</sequence>
<comment type="caution">
    <text evidence="1">The sequence shown here is derived from an EMBL/GenBank/DDBJ whole genome shotgun (WGS) entry which is preliminary data.</text>
</comment>
<protein>
    <submittedName>
        <fullName evidence="1">Uncharacterized protein</fullName>
    </submittedName>
</protein>
<reference evidence="1 2" key="1">
    <citation type="journal article" date="2023" name="Genes (Basel)">
        <title>Chromosome-Level Genome Assembly and Circadian Gene Repertoire of the Patagonia Blennie Eleginops maclovinus-The Closest Ancestral Proxy of Antarctic Cryonotothenioids.</title>
        <authorList>
            <person name="Cheng C.C."/>
            <person name="Rivera-Colon A.G."/>
            <person name="Minhas B.F."/>
            <person name="Wilson L."/>
            <person name="Rayamajhi N."/>
            <person name="Vargas-Chacoff L."/>
            <person name="Catchen J.M."/>
        </authorList>
    </citation>
    <scope>NUCLEOTIDE SEQUENCE [LARGE SCALE GENOMIC DNA]</scope>
    <source>
        <strain evidence="1">JMC-PN-2008</strain>
    </source>
</reference>
<dbReference type="Proteomes" id="UP001346869">
    <property type="component" value="Unassembled WGS sequence"/>
</dbReference>
<reference evidence="1 2" key="2">
    <citation type="journal article" date="2023" name="Mol. Biol. Evol.">
        <title>Genomics of Secondarily Temperate Adaptation in the Only Non-Antarctic Icefish.</title>
        <authorList>
            <person name="Rivera-Colon A.G."/>
            <person name="Rayamajhi N."/>
            <person name="Minhas B.F."/>
            <person name="Madrigal G."/>
            <person name="Bilyk K.T."/>
            <person name="Yoon V."/>
            <person name="Hune M."/>
            <person name="Gregory S."/>
            <person name="Cheng C.H.C."/>
            <person name="Catchen J.M."/>
        </authorList>
    </citation>
    <scope>NUCLEOTIDE SEQUENCE [LARGE SCALE GENOMIC DNA]</scope>
    <source>
        <strain evidence="1">JMC-PN-2008</strain>
    </source>
</reference>
<gene>
    <name evidence="1" type="ORF">PBY51_006275</name>
</gene>
<evidence type="ECO:0000313" key="1">
    <source>
        <dbReference type="EMBL" id="KAK5848681.1"/>
    </source>
</evidence>
<proteinExistence type="predicted"/>
<evidence type="ECO:0000313" key="2">
    <source>
        <dbReference type="Proteomes" id="UP001346869"/>
    </source>
</evidence>
<organism evidence="1 2">
    <name type="scientific">Eleginops maclovinus</name>
    <name type="common">Patagonian blennie</name>
    <name type="synonym">Eleginus maclovinus</name>
    <dbReference type="NCBI Taxonomy" id="56733"/>
    <lineage>
        <taxon>Eukaryota</taxon>
        <taxon>Metazoa</taxon>
        <taxon>Chordata</taxon>
        <taxon>Craniata</taxon>
        <taxon>Vertebrata</taxon>
        <taxon>Euteleostomi</taxon>
        <taxon>Actinopterygii</taxon>
        <taxon>Neopterygii</taxon>
        <taxon>Teleostei</taxon>
        <taxon>Neoteleostei</taxon>
        <taxon>Acanthomorphata</taxon>
        <taxon>Eupercaria</taxon>
        <taxon>Perciformes</taxon>
        <taxon>Notothenioidei</taxon>
        <taxon>Eleginopidae</taxon>
        <taxon>Eleginops</taxon>
    </lineage>
</organism>
<accession>A0AAN7ZVV0</accession>